<dbReference type="GO" id="GO:0004672">
    <property type="term" value="F:protein kinase activity"/>
    <property type="evidence" value="ECO:0007669"/>
    <property type="project" value="TreeGrafter"/>
</dbReference>
<proteinExistence type="predicted"/>
<dbReference type="Pfam" id="PF06798">
    <property type="entry name" value="PrkA"/>
    <property type="match status" value="1"/>
</dbReference>
<dbReference type="InterPro" id="IPR010650">
    <property type="entry name" value="PrkA_C"/>
</dbReference>
<feature type="domain" description="PrkA C-terminal" evidence="1">
    <location>
        <begin position="2"/>
        <end position="196"/>
    </location>
</feature>
<dbReference type="PANTHER" id="PTHR30267">
    <property type="entry name" value="PROTEIN KINASE PRKA"/>
    <property type="match status" value="1"/>
</dbReference>
<feature type="non-terminal residue" evidence="2">
    <location>
        <position position="1"/>
    </location>
</feature>
<name>A0A383ALB6_9ZZZZ</name>
<dbReference type="EMBL" id="UINC01192656">
    <property type="protein sequence ID" value="SVE07908.1"/>
    <property type="molecule type" value="Genomic_DNA"/>
</dbReference>
<dbReference type="AlphaFoldDB" id="A0A383ALB6"/>
<dbReference type="PANTHER" id="PTHR30267:SF2">
    <property type="entry name" value="PROTEIN PRKA"/>
    <property type="match status" value="1"/>
</dbReference>
<organism evidence="2">
    <name type="scientific">marine metagenome</name>
    <dbReference type="NCBI Taxonomy" id="408172"/>
    <lineage>
        <taxon>unclassified sequences</taxon>
        <taxon>metagenomes</taxon>
        <taxon>ecological metagenomes</taxon>
    </lineage>
</organism>
<sequence>IVTPLAALDSMWHGLKENISLDSSDILTYVDFISETIKEYNRMAVRELQIAFDESFNTKANSLYENYLNNIEAYCSKKDGNGRSRKVFANERDMAELERAIRITARYKGSFRNEINSIVSKWKQNNVDYDYRSDPRLKSAIENRLLPAPRALERALAKPRFARQRVEWKSRYDGILNRLVENFGYTKETGEDLIQYALHTIKNRAVVRTPRNEGIEWLWPLYPRQDERSD</sequence>
<accession>A0A383ALB6</accession>
<gene>
    <name evidence="2" type="ORF">METZ01_LOCUS460762</name>
</gene>
<reference evidence="2" key="1">
    <citation type="submission" date="2018-05" db="EMBL/GenBank/DDBJ databases">
        <authorList>
            <person name="Lanie J.A."/>
            <person name="Ng W.-L."/>
            <person name="Kazmierczak K.M."/>
            <person name="Andrzejewski T.M."/>
            <person name="Davidsen T.M."/>
            <person name="Wayne K.J."/>
            <person name="Tettelin H."/>
            <person name="Glass J.I."/>
            <person name="Rusch D."/>
            <person name="Podicherti R."/>
            <person name="Tsui H.-C.T."/>
            <person name="Winkler M.E."/>
        </authorList>
    </citation>
    <scope>NUCLEOTIDE SEQUENCE</scope>
</reference>
<evidence type="ECO:0000259" key="1">
    <source>
        <dbReference type="Pfam" id="PF06798"/>
    </source>
</evidence>
<evidence type="ECO:0000313" key="2">
    <source>
        <dbReference type="EMBL" id="SVE07908.1"/>
    </source>
</evidence>
<protein>
    <recommendedName>
        <fullName evidence="1">PrkA C-terminal domain-containing protein</fullName>
    </recommendedName>
</protein>